<reference evidence="1 2" key="1">
    <citation type="submission" date="2020-02" db="EMBL/GenBank/DDBJ databases">
        <title>Sequencing the genomes of 1000 actinobacteria strains.</title>
        <authorList>
            <person name="Klenk H.-P."/>
        </authorList>
    </citation>
    <scope>NUCLEOTIDE SEQUENCE [LARGE SCALE GENOMIC DNA]</scope>
    <source>
        <strain evidence="1 2">DSM 19609</strain>
    </source>
</reference>
<dbReference type="Gene3D" id="3.40.50.12500">
    <property type="match status" value="1"/>
</dbReference>
<accession>A0ABX0SJU1</accession>
<dbReference type="InterPro" id="IPR053714">
    <property type="entry name" value="Iso_Racemase_Enz_sf"/>
</dbReference>
<gene>
    <name evidence="1" type="ORF">FB473_003394</name>
</gene>
<keyword evidence="2" id="KW-1185">Reference proteome</keyword>
<dbReference type="RefSeq" id="WP_167171642.1">
    <property type="nucleotide sequence ID" value="NZ_BAAAOO010000006.1"/>
</dbReference>
<dbReference type="Proteomes" id="UP000749311">
    <property type="component" value="Unassembled WGS sequence"/>
</dbReference>
<protein>
    <recommendedName>
        <fullName evidence="3">Aspartate/glutamate racemase family protein</fullName>
    </recommendedName>
</protein>
<dbReference type="EMBL" id="JAAMOZ010000004">
    <property type="protein sequence ID" value="NIH58697.1"/>
    <property type="molecule type" value="Genomic_DNA"/>
</dbReference>
<organism evidence="1 2">
    <name type="scientific">Brooklawnia cerclae</name>
    <dbReference type="NCBI Taxonomy" id="349934"/>
    <lineage>
        <taxon>Bacteria</taxon>
        <taxon>Bacillati</taxon>
        <taxon>Actinomycetota</taxon>
        <taxon>Actinomycetes</taxon>
        <taxon>Propionibacteriales</taxon>
        <taxon>Propionibacteriaceae</taxon>
        <taxon>Brooklawnia</taxon>
    </lineage>
</organism>
<proteinExistence type="predicted"/>
<evidence type="ECO:0000313" key="1">
    <source>
        <dbReference type="EMBL" id="NIH58697.1"/>
    </source>
</evidence>
<evidence type="ECO:0008006" key="3">
    <source>
        <dbReference type="Google" id="ProtNLM"/>
    </source>
</evidence>
<comment type="caution">
    <text evidence="1">The sequence shown here is derived from an EMBL/GenBank/DDBJ whole genome shotgun (WGS) entry which is preliminary data.</text>
</comment>
<evidence type="ECO:0000313" key="2">
    <source>
        <dbReference type="Proteomes" id="UP000749311"/>
    </source>
</evidence>
<name>A0ABX0SJU1_9ACTN</name>
<sequence>MTTIDNMPGSAELFGGARTLGVLDLDWIARVWVGPDDTPVPAGAVTERAIAPLTSFSALQRGDQWAREAVADAADELGDRGVDLVSGSCGFLAQFQQEIAEHSGVPTLSSALLVLPLVRRIVPPDREIAVLTACSSDIDERMLAPVGAWGLPGIVVKGLEDKEHFHSVIHNLQTVMDQNRIRAELHAAVRELLDDHPAVGALVFECTCFPAHAQYIRETFSLPVFDLPLLIDFVLRALDGFPGASGTQGEKA</sequence>